<name>A0A9P8TCE8_WICPI</name>
<gene>
    <name evidence="1" type="ORF">WICPIJ_009726</name>
</gene>
<organism evidence="1 2">
    <name type="scientific">Wickerhamomyces pijperi</name>
    <name type="common">Yeast</name>
    <name type="synonym">Pichia pijperi</name>
    <dbReference type="NCBI Taxonomy" id="599730"/>
    <lineage>
        <taxon>Eukaryota</taxon>
        <taxon>Fungi</taxon>
        <taxon>Dikarya</taxon>
        <taxon>Ascomycota</taxon>
        <taxon>Saccharomycotina</taxon>
        <taxon>Saccharomycetes</taxon>
        <taxon>Phaffomycetales</taxon>
        <taxon>Wickerhamomycetaceae</taxon>
        <taxon>Wickerhamomyces</taxon>
    </lineage>
</organism>
<dbReference type="Proteomes" id="UP000774326">
    <property type="component" value="Unassembled WGS sequence"/>
</dbReference>
<evidence type="ECO:0000313" key="1">
    <source>
        <dbReference type="EMBL" id="KAH3673609.1"/>
    </source>
</evidence>
<dbReference type="EMBL" id="JAEUBG010005612">
    <property type="protein sequence ID" value="KAH3673609.1"/>
    <property type="molecule type" value="Genomic_DNA"/>
</dbReference>
<sequence>MTSEGYRGSQLVEIDHVVWVGGDFDLLVSIEKTSWVSRIVTVFVEKLLTSLIFDEGCNGTLNSAKESICTLCDLCILNIMYAWDSRFTSSSC</sequence>
<evidence type="ECO:0000313" key="2">
    <source>
        <dbReference type="Proteomes" id="UP000774326"/>
    </source>
</evidence>
<protein>
    <submittedName>
        <fullName evidence="1">Uncharacterized protein</fullName>
    </submittedName>
</protein>
<reference evidence="1" key="1">
    <citation type="journal article" date="2021" name="Open Biol.">
        <title>Shared evolutionary footprints suggest mitochondrial oxidative damage underlies multiple complex I losses in fungi.</title>
        <authorList>
            <person name="Schikora-Tamarit M.A."/>
            <person name="Marcet-Houben M."/>
            <person name="Nosek J."/>
            <person name="Gabaldon T."/>
        </authorList>
    </citation>
    <scope>NUCLEOTIDE SEQUENCE</scope>
    <source>
        <strain evidence="1">CBS2887</strain>
    </source>
</reference>
<proteinExistence type="predicted"/>
<keyword evidence="2" id="KW-1185">Reference proteome</keyword>
<reference evidence="1" key="2">
    <citation type="submission" date="2021-01" db="EMBL/GenBank/DDBJ databases">
        <authorList>
            <person name="Schikora-Tamarit M.A."/>
        </authorList>
    </citation>
    <scope>NUCLEOTIDE SEQUENCE</scope>
    <source>
        <strain evidence="1">CBS2887</strain>
    </source>
</reference>
<dbReference type="AlphaFoldDB" id="A0A9P8TCE8"/>
<comment type="caution">
    <text evidence="1">The sequence shown here is derived from an EMBL/GenBank/DDBJ whole genome shotgun (WGS) entry which is preliminary data.</text>
</comment>
<accession>A0A9P8TCE8</accession>